<name>A0ACB8B485_9AGAM</name>
<dbReference type="Proteomes" id="UP000790709">
    <property type="component" value="Unassembled WGS sequence"/>
</dbReference>
<dbReference type="EMBL" id="MU266650">
    <property type="protein sequence ID" value="KAH7919547.1"/>
    <property type="molecule type" value="Genomic_DNA"/>
</dbReference>
<organism evidence="1 2">
    <name type="scientific">Leucogyrophana mollusca</name>
    <dbReference type="NCBI Taxonomy" id="85980"/>
    <lineage>
        <taxon>Eukaryota</taxon>
        <taxon>Fungi</taxon>
        <taxon>Dikarya</taxon>
        <taxon>Basidiomycota</taxon>
        <taxon>Agaricomycotina</taxon>
        <taxon>Agaricomycetes</taxon>
        <taxon>Agaricomycetidae</taxon>
        <taxon>Boletales</taxon>
        <taxon>Boletales incertae sedis</taxon>
        <taxon>Leucogyrophana</taxon>
    </lineage>
</organism>
<reference evidence="1" key="1">
    <citation type="journal article" date="2021" name="New Phytol.">
        <title>Evolutionary innovations through gain and loss of genes in the ectomycorrhizal Boletales.</title>
        <authorList>
            <person name="Wu G."/>
            <person name="Miyauchi S."/>
            <person name="Morin E."/>
            <person name="Kuo A."/>
            <person name="Drula E."/>
            <person name="Varga T."/>
            <person name="Kohler A."/>
            <person name="Feng B."/>
            <person name="Cao Y."/>
            <person name="Lipzen A."/>
            <person name="Daum C."/>
            <person name="Hundley H."/>
            <person name="Pangilinan J."/>
            <person name="Johnson J."/>
            <person name="Barry K."/>
            <person name="LaButti K."/>
            <person name="Ng V."/>
            <person name="Ahrendt S."/>
            <person name="Min B."/>
            <person name="Choi I.G."/>
            <person name="Park H."/>
            <person name="Plett J.M."/>
            <person name="Magnuson J."/>
            <person name="Spatafora J.W."/>
            <person name="Nagy L.G."/>
            <person name="Henrissat B."/>
            <person name="Grigoriev I.V."/>
            <person name="Yang Z.L."/>
            <person name="Xu J."/>
            <person name="Martin F.M."/>
        </authorList>
    </citation>
    <scope>NUCLEOTIDE SEQUENCE</scope>
    <source>
        <strain evidence="1">KUC20120723A-06</strain>
    </source>
</reference>
<keyword evidence="2" id="KW-1185">Reference proteome</keyword>
<gene>
    <name evidence="1" type="ORF">BV22DRAFT_854989</name>
</gene>
<accession>A0ACB8B485</accession>
<protein>
    <submittedName>
        <fullName evidence="1">Uncharacterized protein</fullName>
    </submittedName>
</protein>
<proteinExistence type="predicted"/>
<evidence type="ECO:0000313" key="2">
    <source>
        <dbReference type="Proteomes" id="UP000790709"/>
    </source>
</evidence>
<comment type="caution">
    <text evidence="1">The sequence shown here is derived from an EMBL/GenBank/DDBJ whole genome shotgun (WGS) entry which is preliminary data.</text>
</comment>
<evidence type="ECO:0000313" key="1">
    <source>
        <dbReference type="EMBL" id="KAH7919547.1"/>
    </source>
</evidence>
<sequence>MCISLAQKAKALVRTTGRGAEEMRRELWGDARAAMHFSAVASRHHGLEDCSRRDLPSSGHCGRPAIYHLAWALDFLDYHYEARDEMAVADTFFMLSQARDIALWAKSPKFVEAIVFAMQPDKSTRVRHAALHTAWEIRVALGTPDDAIRPLLPKFVAALLSAVLTNMRSANQTENDRSPDRFIYHERDLRYLQILYTFARNKDGALDELLRSEGHRQRCLDMAVQDATWSTLSGYLIALAEIFRSRGAEGRFLDDFDSALRASHLILAWETLEHRLPKCDVCDVLQLEEVEETLPSLIAFTRRLPALDPSSQGYMSDIQSALGMLQQWRPHSAMTGEMEDLVKWLEAR</sequence>